<evidence type="ECO:0000256" key="1">
    <source>
        <dbReference type="SAM" id="SignalP"/>
    </source>
</evidence>
<feature type="signal peptide" evidence="1">
    <location>
        <begin position="1"/>
        <end position="23"/>
    </location>
</feature>
<gene>
    <name evidence="2" type="ORF">Zm00014a_010455</name>
</gene>
<organism evidence="2">
    <name type="scientific">Zea mays</name>
    <name type="common">Maize</name>
    <dbReference type="NCBI Taxonomy" id="4577"/>
    <lineage>
        <taxon>Eukaryota</taxon>
        <taxon>Viridiplantae</taxon>
        <taxon>Streptophyta</taxon>
        <taxon>Embryophyta</taxon>
        <taxon>Tracheophyta</taxon>
        <taxon>Spermatophyta</taxon>
        <taxon>Magnoliopsida</taxon>
        <taxon>Liliopsida</taxon>
        <taxon>Poales</taxon>
        <taxon>Poaceae</taxon>
        <taxon>PACMAD clade</taxon>
        <taxon>Panicoideae</taxon>
        <taxon>Andropogonodae</taxon>
        <taxon>Andropogoneae</taxon>
        <taxon>Tripsacinae</taxon>
        <taxon>Zea</taxon>
    </lineage>
</organism>
<proteinExistence type="predicted"/>
<dbReference type="AlphaFoldDB" id="A0A3L6FCT4"/>
<sequence>MGAAPVLVLLLVAAAALPRRASAATDAGDATGEERDCFLEIRCLLEIVKGK</sequence>
<evidence type="ECO:0000313" key="2">
    <source>
        <dbReference type="EMBL" id="PWZ29417.1"/>
    </source>
</evidence>
<dbReference type="EMBL" id="NCVQ01000005">
    <property type="protein sequence ID" value="PWZ29417.1"/>
    <property type="molecule type" value="Genomic_DNA"/>
</dbReference>
<name>A0A3L6FCT4_MAIZE</name>
<accession>A0A3L6FCT4</accession>
<protein>
    <submittedName>
        <fullName evidence="2">Uncharacterized protein</fullName>
    </submittedName>
</protein>
<feature type="chain" id="PRO_5018270072" evidence="1">
    <location>
        <begin position="24"/>
        <end position="51"/>
    </location>
</feature>
<reference evidence="2" key="1">
    <citation type="journal article" date="2018" name="Nat. Genet.">
        <title>Extensive intraspecific gene order and gene structural variations between Mo17 and other maize genomes.</title>
        <authorList>
            <person name="Sun S."/>
            <person name="Zhou Y."/>
            <person name="Chen J."/>
            <person name="Shi J."/>
            <person name="Zhao H."/>
            <person name="Zhao H."/>
            <person name="Song W."/>
            <person name="Zhang M."/>
            <person name="Cui Y."/>
            <person name="Dong X."/>
            <person name="Liu H."/>
            <person name="Ma X."/>
            <person name="Jiao Y."/>
            <person name="Wang B."/>
            <person name="Wei X."/>
            <person name="Stein J.C."/>
            <person name="Glaubitz J.C."/>
            <person name="Lu F."/>
            <person name="Yu G."/>
            <person name="Liang C."/>
            <person name="Fengler K."/>
            <person name="Li B."/>
            <person name="Rafalski A."/>
            <person name="Schnable P.S."/>
            <person name="Ware D.H."/>
            <person name="Buckler E.S."/>
            <person name="Lai J."/>
        </authorList>
    </citation>
    <scope>NUCLEOTIDE SEQUENCE [LARGE SCALE GENOMIC DNA]</scope>
    <source>
        <tissue evidence="2">Seedling</tissue>
    </source>
</reference>
<comment type="caution">
    <text evidence="2">The sequence shown here is derived from an EMBL/GenBank/DDBJ whole genome shotgun (WGS) entry which is preliminary data.</text>
</comment>
<keyword evidence="1" id="KW-0732">Signal</keyword>
<dbReference type="Proteomes" id="UP000251960">
    <property type="component" value="Chromosome 4"/>
</dbReference>